<proteinExistence type="predicted"/>
<evidence type="ECO:0000313" key="5">
    <source>
        <dbReference type="EMBL" id="PQO29323.1"/>
    </source>
</evidence>
<organism evidence="5 6">
    <name type="scientific">Blastopirellula marina</name>
    <dbReference type="NCBI Taxonomy" id="124"/>
    <lineage>
        <taxon>Bacteria</taxon>
        <taxon>Pseudomonadati</taxon>
        <taxon>Planctomycetota</taxon>
        <taxon>Planctomycetia</taxon>
        <taxon>Pirellulales</taxon>
        <taxon>Pirellulaceae</taxon>
        <taxon>Blastopirellula</taxon>
    </lineage>
</organism>
<dbReference type="Pfam" id="PF13525">
    <property type="entry name" value="YfiO"/>
    <property type="match status" value="1"/>
</dbReference>
<accession>A0A2S8FAY0</accession>
<evidence type="ECO:0000256" key="2">
    <source>
        <dbReference type="SAM" id="MobiDB-lite"/>
    </source>
</evidence>
<feature type="chain" id="PRO_5015480275" description="Outer membrane lipoprotein BamD-like domain-containing protein" evidence="3">
    <location>
        <begin position="21"/>
        <end position="424"/>
    </location>
</feature>
<evidence type="ECO:0000259" key="4">
    <source>
        <dbReference type="Pfam" id="PF13525"/>
    </source>
</evidence>
<gene>
    <name evidence="5" type="ORF">C5Y83_24890</name>
</gene>
<feature type="region of interest" description="Disordered" evidence="2">
    <location>
        <begin position="26"/>
        <end position="69"/>
    </location>
</feature>
<feature type="signal peptide" evidence="3">
    <location>
        <begin position="1"/>
        <end position="20"/>
    </location>
</feature>
<dbReference type="Proteomes" id="UP000238322">
    <property type="component" value="Unassembled WGS sequence"/>
</dbReference>
<dbReference type="InterPro" id="IPR019734">
    <property type="entry name" value="TPR_rpt"/>
</dbReference>
<dbReference type="InterPro" id="IPR011990">
    <property type="entry name" value="TPR-like_helical_dom_sf"/>
</dbReference>
<evidence type="ECO:0000256" key="1">
    <source>
        <dbReference type="ARBA" id="ARBA00022729"/>
    </source>
</evidence>
<dbReference type="OrthoDB" id="274477at2"/>
<dbReference type="Pfam" id="PF13174">
    <property type="entry name" value="TPR_6"/>
    <property type="match status" value="1"/>
</dbReference>
<sequence length="424" mass="48431">MMKTTSILTICILSALPAVGCMSFGQQDPTPPPTSFSPVSQVSYEEEVQRGQSPDEAPPSSDRSWWDPTGVGQRALEVTGHNGQNKSLAKQLFAKGEALYEEGLEVEGAAREKKMLEAAGYFQRAALYQPGTAIEEDSLMYAGECFFFIDHYADATRQYDNLIKKHPNTKHLDVIDVRRFKLARYWLDRYTKDRPWAMQPNFTDEQMPTFDSFGNAIKLFDLIRLDDPTGDLADDATLAAANAHFREANFETADRFYTDLRQNFPTSEHQFNAHYLGVVTKMKVYQGPAYDGKPLEDAEKLLTRMKRQFPDKTQENIEVVEKLDYDIRAAKAQRLWYMASFYDQRSDYAGARHYYKKIVQQFPSSNMATTAKDRLAELEGRPDSPTPPGEFLYSWLDRRKDLPQASATPIENIATQPDRETDRR</sequence>
<feature type="region of interest" description="Disordered" evidence="2">
    <location>
        <begin position="403"/>
        <end position="424"/>
    </location>
</feature>
<evidence type="ECO:0000313" key="6">
    <source>
        <dbReference type="Proteomes" id="UP000238322"/>
    </source>
</evidence>
<dbReference type="SUPFAM" id="SSF48452">
    <property type="entry name" value="TPR-like"/>
    <property type="match status" value="1"/>
</dbReference>
<dbReference type="RefSeq" id="WP_105332518.1">
    <property type="nucleotide sequence ID" value="NZ_PUHY01000015.1"/>
</dbReference>
<reference evidence="5 6" key="1">
    <citation type="submission" date="2018-02" db="EMBL/GenBank/DDBJ databases">
        <title>Comparative genomes isolates from brazilian mangrove.</title>
        <authorList>
            <person name="Araujo J.E."/>
            <person name="Taketani R.G."/>
            <person name="Silva M.C.P."/>
            <person name="Loureco M.V."/>
            <person name="Andreote F.D."/>
        </authorList>
    </citation>
    <scope>NUCLEOTIDE SEQUENCE [LARGE SCALE GENOMIC DNA]</scope>
    <source>
        <strain evidence="5 6">Hex-1 MGV</strain>
    </source>
</reference>
<protein>
    <recommendedName>
        <fullName evidence="4">Outer membrane lipoprotein BamD-like domain-containing protein</fullName>
    </recommendedName>
</protein>
<dbReference type="InterPro" id="IPR039565">
    <property type="entry name" value="BamD-like"/>
</dbReference>
<dbReference type="AlphaFoldDB" id="A0A2S8FAY0"/>
<evidence type="ECO:0000256" key="3">
    <source>
        <dbReference type="SAM" id="SignalP"/>
    </source>
</evidence>
<dbReference type="Gene3D" id="1.25.40.10">
    <property type="entry name" value="Tetratricopeptide repeat domain"/>
    <property type="match status" value="2"/>
</dbReference>
<keyword evidence="1 3" id="KW-0732">Signal</keyword>
<dbReference type="EMBL" id="PUHY01000015">
    <property type="protein sequence ID" value="PQO29323.1"/>
    <property type="molecule type" value="Genomic_DNA"/>
</dbReference>
<name>A0A2S8FAY0_9BACT</name>
<feature type="domain" description="Outer membrane lipoprotein BamD-like" evidence="4">
    <location>
        <begin position="212"/>
        <end position="371"/>
    </location>
</feature>
<feature type="compositionally biased region" description="Polar residues" evidence="2">
    <location>
        <begin position="405"/>
        <end position="415"/>
    </location>
</feature>
<comment type="caution">
    <text evidence="5">The sequence shown here is derived from an EMBL/GenBank/DDBJ whole genome shotgun (WGS) entry which is preliminary data.</text>
</comment>